<feature type="signal peptide" evidence="1">
    <location>
        <begin position="1"/>
        <end position="20"/>
    </location>
</feature>
<dbReference type="EMBL" id="MU865973">
    <property type="protein sequence ID" value="KAK4444760.1"/>
    <property type="molecule type" value="Genomic_DNA"/>
</dbReference>
<sequence>MQLSLKALVLLAPFLSMATALPAAAGAEPEAVTETIAPDTNTTVTALACHANSQYRDQWVENGLTRFRTVFSASGIDPGTHCRYWQAGDCGTNVQCGWDSRVDGGTWRVDANFARGGPGDENYWGCLGSTRSRWLWDYGCTTG</sequence>
<evidence type="ECO:0000313" key="3">
    <source>
        <dbReference type="Proteomes" id="UP001321760"/>
    </source>
</evidence>
<protein>
    <submittedName>
        <fullName evidence="2">Uncharacterized protein</fullName>
    </submittedName>
</protein>
<name>A0AAV9G8R8_9PEZI</name>
<organism evidence="2 3">
    <name type="scientific">Podospora aff. communis PSN243</name>
    <dbReference type="NCBI Taxonomy" id="3040156"/>
    <lineage>
        <taxon>Eukaryota</taxon>
        <taxon>Fungi</taxon>
        <taxon>Dikarya</taxon>
        <taxon>Ascomycota</taxon>
        <taxon>Pezizomycotina</taxon>
        <taxon>Sordariomycetes</taxon>
        <taxon>Sordariomycetidae</taxon>
        <taxon>Sordariales</taxon>
        <taxon>Podosporaceae</taxon>
        <taxon>Podospora</taxon>
    </lineage>
</organism>
<evidence type="ECO:0000256" key="1">
    <source>
        <dbReference type="SAM" id="SignalP"/>
    </source>
</evidence>
<proteinExistence type="predicted"/>
<dbReference type="Proteomes" id="UP001321760">
    <property type="component" value="Unassembled WGS sequence"/>
</dbReference>
<keyword evidence="1" id="KW-0732">Signal</keyword>
<reference evidence="2" key="2">
    <citation type="submission" date="2023-05" db="EMBL/GenBank/DDBJ databases">
        <authorList>
            <consortium name="Lawrence Berkeley National Laboratory"/>
            <person name="Steindorff A."/>
            <person name="Hensen N."/>
            <person name="Bonometti L."/>
            <person name="Westerberg I."/>
            <person name="Brannstrom I.O."/>
            <person name="Guillou S."/>
            <person name="Cros-Aarteil S."/>
            <person name="Calhoun S."/>
            <person name="Haridas S."/>
            <person name="Kuo A."/>
            <person name="Mondo S."/>
            <person name="Pangilinan J."/>
            <person name="Riley R."/>
            <person name="Labutti K."/>
            <person name="Andreopoulos B."/>
            <person name="Lipzen A."/>
            <person name="Chen C."/>
            <person name="Yanf M."/>
            <person name="Daum C."/>
            <person name="Ng V."/>
            <person name="Clum A."/>
            <person name="Ohm R."/>
            <person name="Martin F."/>
            <person name="Silar P."/>
            <person name="Natvig D."/>
            <person name="Lalanne C."/>
            <person name="Gautier V."/>
            <person name="Ament-Velasquez S.L."/>
            <person name="Kruys A."/>
            <person name="Hutchinson M.I."/>
            <person name="Powell A.J."/>
            <person name="Barry K."/>
            <person name="Miller A.N."/>
            <person name="Grigoriev I.V."/>
            <person name="Debuchy R."/>
            <person name="Gladieux P."/>
            <person name="Thoren M.H."/>
            <person name="Johannesson H."/>
        </authorList>
    </citation>
    <scope>NUCLEOTIDE SEQUENCE</scope>
    <source>
        <strain evidence="2">PSN243</strain>
    </source>
</reference>
<feature type="chain" id="PRO_5043518997" evidence="1">
    <location>
        <begin position="21"/>
        <end position="143"/>
    </location>
</feature>
<gene>
    <name evidence="2" type="ORF">QBC34DRAFT_474253</name>
</gene>
<comment type="caution">
    <text evidence="2">The sequence shown here is derived from an EMBL/GenBank/DDBJ whole genome shotgun (WGS) entry which is preliminary data.</text>
</comment>
<evidence type="ECO:0000313" key="2">
    <source>
        <dbReference type="EMBL" id="KAK4444760.1"/>
    </source>
</evidence>
<reference evidence="2" key="1">
    <citation type="journal article" date="2023" name="Mol. Phylogenet. Evol.">
        <title>Genome-scale phylogeny and comparative genomics of the fungal order Sordariales.</title>
        <authorList>
            <person name="Hensen N."/>
            <person name="Bonometti L."/>
            <person name="Westerberg I."/>
            <person name="Brannstrom I.O."/>
            <person name="Guillou S."/>
            <person name="Cros-Aarteil S."/>
            <person name="Calhoun S."/>
            <person name="Haridas S."/>
            <person name="Kuo A."/>
            <person name="Mondo S."/>
            <person name="Pangilinan J."/>
            <person name="Riley R."/>
            <person name="LaButti K."/>
            <person name="Andreopoulos B."/>
            <person name="Lipzen A."/>
            <person name="Chen C."/>
            <person name="Yan M."/>
            <person name="Daum C."/>
            <person name="Ng V."/>
            <person name="Clum A."/>
            <person name="Steindorff A."/>
            <person name="Ohm R.A."/>
            <person name="Martin F."/>
            <person name="Silar P."/>
            <person name="Natvig D.O."/>
            <person name="Lalanne C."/>
            <person name="Gautier V."/>
            <person name="Ament-Velasquez S.L."/>
            <person name="Kruys A."/>
            <person name="Hutchinson M.I."/>
            <person name="Powell A.J."/>
            <person name="Barry K."/>
            <person name="Miller A.N."/>
            <person name="Grigoriev I.V."/>
            <person name="Debuchy R."/>
            <person name="Gladieux P."/>
            <person name="Hiltunen Thoren M."/>
            <person name="Johannesson H."/>
        </authorList>
    </citation>
    <scope>NUCLEOTIDE SEQUENCE</scope>
    <source>
        <strain evidence="2">PSN243</strain>
    </source>
</reference>
<keyword evidence="3" id="KW-1185">Reference proteome</keyword>
<dbReference type="AlphaFoldDB" id="A0AAV9G8R8"/>
<accession>A0AAV9G8R8</accession>